<dbReference type="AlphaFoldDB" id="A0A836P2V5"/>
<evidence type="ECO:0000259" key="1">
    <source>
        <dbReference type="Pfam" id="PF14355"/>
    </source>
</evidence>
<sequence>MSELRSSEIHWVVHQYIGVEGGYLGDFSYRTHREFYSAFCDLDLDLDAFGGNTTRERFLAVLSGVEGHQQAAILRGIAKKYPQGGEHFRTPQAYQKLLELAKRCADGLSVQDSSPAITSDVLKRELADANTLIQSAGATHAVDRIHTALHAYLKAVCHAQGIDAPAGATITNLFKLLRNEHPGLRDLGSQSDTMNNVLRSLSNVIDCLNPVRNNASLAHANEELLGKDEAMLAINAARTVFQYLDSKFR</sequence>
<protein>
    <recommendedName>
        <fullName evidence="1">Abortive infection protein-like C-terminal domain-containing protein</fullName>
    </recommendedName>
</protein>
<dbReference type="EMBL" id="AKBN01000565">
    <property type="protein sequence ID" value="KFA02296.1"/>
    <property type="molecule type" value="Genomic_DNA"/>
</dbReference>
<gene>
    <name evidence="2" type="ORF">A11K_0110480</name>
</gene>
<organism evidence="2">
    <name type="scientific">Xanthomonas vasicola pv. vasculorum NCPPB 890</name>
    <dbReference type="NCBI Taxonomy" id="1184265"/>
    <lineage>
        <taxon>Bacteria</taxon>
        <taxon>Pseudomonadati</taxon>
        <taxon>Pseudomonadota</taxon>
        <taxon>Gammaproteobacteria</taxon>
        <taxon>Lysobacterales</taxon>
        <taxon>Lysobacteraceae</taxon>
        <taxon>Xanthomonas</taxon>
    </lineage>
</organism>
<comment type="caution">
    <text evidence="2">The sequence shown here is derived from an EMBL/GenBank/DDBJ whole genome shotgun (WGS) entry which is preliminary data.</text>
</comment>
<name>A0A836P2V5_XANVA</name>
<evidence type="ECO:0000313" key="2">
    <source>
        <dbReference type="EMBL" id="KFA02296.1"/>
    </source>
</evidence>
<accession>A0A836P2V5</accession>
<feature type="domain" description="Abortive infection protein-like C-terminal" evidence="1">
    <location>
        <begin position="175"/>
        <end position="244"/>
    </location>
</feature>
<dbReference type="Gene3D" id="1.20.120.330">
    <property type="entry name" value="Nucleotidyltransferases domain 2"/>
    <property type="match status" value="1"/>
</dbReference>
<dbReference type="Pfam" id="PF14355">
    <property type="entry name" value="Abi_C"/>
    <property type="match status" value="1"/>
</dbReference>
<reference evidence="2" key="1">
    <citation type="submission" date="2012-05" db="EMBL/GenBank/DDBJ databases">
        <authorList>
            <person name="Studholme D.J."/>
            <person name="Wasukira A."/>
            <person name="Grant M."/>
        </authorList>
    </citation>
    <scope>NUCLEOTIDE SEQUENCE [LARGE SCALE GENOMIC DNA]</scope>
    <source>
        <strain evidence="2">NCPPB 890</strain>
    </source>
</reference>
<dbReference type="RefSeq" id="WP_017115205.1">
    <property type="nucleotide sequence ID" value="NZ_AKBN02000046.1"/>
</dbReference>
<proteinExistence type="predicted"/>
<dbReference type="InterPro" id="IPR026001">
    <property type="entry name" value="Abi-like_C"/>
</dbReference>